<organism evidence="3 4">
    <name type="scientific">Deinococcus multiflagellatus</name>
    <dbReference type="NCBI Taxonomy" id="1656887"/>
    <lineage>
        <taxon>Bacteria</taxon>
        <taxon>Thermotogati</taxon>
        <taxon>Deinococcota</taxon>
        <taxon>Deinococci</taxon>
        <taxon>Deinococcales</taxon>
        <taxon>Deinococcaceae</taxon>
        <taxon>Deinococcus</taxon>
    </lineage>
</organism>
<name>A0ABW1ZMZ8_9DEIO</name>
<gene>
    <name evidence="3" type="ORF">ACFP90_17050</name>
</gene>
<feature type="compositionally biased region" description="Low complexity" evidence="1">
    <location>
        <begin position="110"/>
        <end position="125"/>
    </location>
</feature>
<sequence length="395" mass="43604">MNTRATGPRLRLATHADPGDGQLDVVRIDAGAVKGCWPTSPPWPAMSSTPCPVSRAAAQPLWTFLTAGRPFTLTPRFALPCPARLAWCGLRRGPAPFRCWCPNREKADAARPTPAAAPSRIAPAGAPTPPLASRGSPQSARPPGRRAGLGPRPASAMQNNIVWRRGVQVMRVDLHTHTEVSPDCKTPLRDIPGWMLRTNTRVLAVTDHDQYRGGPELQAIVRDLGLDDRLSVIAGEEITTREGELIGLFLQERIPPQLSPEETVQAIKAQGGLVLLQHGFDPLKRHRLRPEATARIAEQVDIVEVFNSRLSRHHWNRVAEAWASERNLPVCAGSDAHTLRDIGEAWVEAPFRTVQTPEQLLAALREGVVAGRWTHPVYAFGQKQWRNFNGQFRRF</sequence>
<feature type="compositionally biased region" description="Low complexity" evidence="1">
    <location>
        <begin position="139"/>
        <end position="154"/>
    </location>
</feature>
<reference evidence="4" key="1">
    <citation type="journal article" date="2019" name="Int. J. Syst. Evol. Microbiol.">
        <title>The Global Catalogue of Microorganisms (GCM) 10K type strain sequencing project: providing services to taxonomists for standard genome sequencing and annotation.</title>
        <authorList>
            <consortium name="The Broad Institute Genomics Platform"/>
            <consortium name="The Broad Institute Genome Sequencing Center for Infectious Disease"/>
            <person name="Wu L."/>
            <person name="Ma J."/>
        </authorList>
    </citation>
    <scope>NUCLEOTIDE SEQUENCE [LARGE SCALE GENOMIC DNA]</scope>
    <source>
        <strain evidence="4">CCUG 63830</strain>
    </source>
</reference>
<evidence type="ECO:0000313" key="4">
    <source>
        <dbReference type="Proteomes" id="UP001596317"/>
    </source>
</evidence>
<feature type="domain" description="Polymerase/histidinol phosphatase N-terminal" evidence="2">
    <location>
        <begin position="172"/>
        <end position="242"/>
    </location>
</feature>
<feature type="region of interest" description="Disordered" evidence="1">
    <location>
        <begin position="110"/>
        <end position="154"/>
    </location>
</feature>
<evidence type="ECO:0000259" key="2">
    <source>
        <dbReference type="SMART" id="SM00481"/>
    </source>
</evidence>
<protein>
    <submittedName>
        <fullName evidence="3">PHP-associated domain-containing protein</fullName>
    </submittedName>
</protein>
<dbReference type="InterPro" id="IPR016195">
    <property type="entry name" value="Pol/histidinol_Pase-like"/>
</dbReference>
<evidence type="ECO:0000313" key="3">
    <source>
        <dbReference type="EMBL" id="MFC6661844.1"/>
    </source>
</evidence>
<dbReference type="SMART" id="SM00481">
    <property type="entry name" value="POLIIIAc"/>
    <property type="match status" value="1"/>
</dbReference>
<dbReference type="Pfam" id="PF13263">
    <property type="entry name" value="PHP_C"/>
    <property type="match status" value="1"/>
</dbReference>
<dbReference type="InterPro" id="IPR003141">
    <property type="entry name" value="Pol/His_phosphatase_N"/>
</dbReference>
<evidence type="ECO:0000256" key="1">
    <source>
        <dbReference type="SAM" id="MobiDB-lite"/>
    </source>
</evidence>
<dbReference type="InterPro" id="IPR052018">
    <property type="entry name" value="PHP_domain"/>
</dbReference>
<keyword evidence="4" id="KW-1185">Reference proteome</keyword>
<dbReference type="PANTHER" id="PTHR42924:SF3">
    <property type="entry name" value="POLYMERASE_HISTIDINOL PHOSPHATASE N-TERMINAL DOMAIN-CONTAINING PROTEIN"/>
    <property type="match status" value="1"/>
</dbReference>
<comment type="caution">
    <text evidence="3">The sequence shown here is derived from an EMBL/GenBank/DDBJ whole genome shotgun (WGS) entry which is preliminary data.</text>
</comment>
<dbReference type="EMBL" id="JBHSWB010000001">
    <property type="protein sequence ID" value="MFC6661844.1"/>
    <property type="molecule type" value="Genomic_DNA"/>
</dbReference>
<dbReference type="PANTHER" id="PTHR42924">
    <property type="entry name" value="EXONUCLEASE"/>
    <property type="match status" value="1"/>
</dbReference>
<proteinExistence type="predicted"/>
<dbReference type="Proteomes" id="UP001596317">
    <property type="component" value="Unassembled WGS sequence"/>
</dbReference>
<dbReference type="CDD" id="cd07432">
    <property type="entry name" value="PHP_HisPPase"/>
    <property type="match status" value="1"/>
</dbReference>
<accession>A0ABW1ZMZ8</accession>
<dbReference type="Gene3D" id="3.20.20.140">
    <property type="entry name" value="Metal-dependent hydrolases"/>
    <property type="match status" value="1"/>
</dbReference>
<dbReference type="SUPFAM" id="SSF89550">
    <property type="entry name" value="PHP domain-like"/>
    <property type="match status" value="1"/>
</dbReference>